<dbReference type="GO" id="GO:0005789">
    <property type="term" value="C:endoplasmic reticulum membrane"/>
    <property type="evidence" value="ECO:0007669"/>
    <property type="project" value="UniProtKB-SubCell"/>
</dbReference>
<comment type="subcellular location">
    <subcellularLocation>
        <location evidence="1">Endoplasmic reticulum membrane</location>
        <topology evidence="1">Multi-pass membrane protein</topology>
    </subcellularLocation>
</comment>
<evidence type="ECO:0000256" key="2">
    <source>
        <dbReference type="ARBA" id="ARBA00022448"/>
    </source>
</evidence>
<protein>
    <submittedName>
        <fullName evidence="10">Uncharacterized protein</fullName>
    </submittedName>
</protein>
<dbReference type="InterPro" id="IPR004776">
    <property type="entry name" value="Mem_transp_PIN-like"/>
</dbReference>
<reference evidence="10 11" key="1">
    <citation type="journal article" date="2014" name="Agronomy (Basel)">
        <title>A Draft Genome Sequence for Ensete ventricosum, the Drought-Tolerant Tree Against Hunger.</title>
        <authorList>
            <person name="Harrison J."/>
            <person name="Moore K.A."/>
            <person name="Paszkiewicz K."/>
            <person name="Jones T."/>
            <person name="Grant M."/>
            <person name="Ambacheew D."/>
            <person name="Muzemil S."/>
            <person name="Studholme D.J."/>
        </authorList>
    </citation>
    <scope>NUCLEOTIDE SEQUENCE [LARGE SCALE GENOMIC DNA]</scope>
</reference>
<dbReference type="Proteomes" id="UP000287651">
    <property type="component" value="Unassembled WGS sequence"/>
</dbReference>
<keyword evidence="3 9" id="KW-0812">Transmembrane</keyword>
<evidence type="ECO:0000256" key="1">
    <source>
        <dbReference type="ARBA" id="ARBA00004477"/>
    </source>
</evidence>
<name>A0A426YXS6_ENSVE</name>
<keyword evidence="2" id="KW-0813">Transport</keyword>
<evidence type="ECO:0000256" key="5">
    <source>
        <dbReference type="ARBA" id="ARBA00023136"/>
    </source>
</evidence>
<evidence type="ECO:0000256" key="3">
    <source>
        <dbReference type="ARBA" id="ARBA00022692"/>
    </source>
</evidence>
<sequence>MVASMPVLQVLLVGLLGAFLASGYINILSANASSDINKVDQTIPMASVFIQQLSRHFRLASSHDDFVLVLYRLCLWFMPVNVGITFLVGGILGWAAVKILRPERHLEALVIASCSAGNHEHGW</sequence>
<evidence type="ECO:0000256" key="4">
    <source>
        <dbReference type="ARBA" id="ARBA00022989"/>
    </source>
</evidence>
<gene>
    <name evidence="10" type="ORF">B296_00047794</name>
</gene>
<dbReference type="GO" id="GO:0080162">
    <property type="term" value="P:endoplasmic reticulum to cytosol auxin transport"/>
    <property type="evidence" value="ECO:0007669"/>
    <property type="project" value="InterPro"/>
</dbReference>
<evidence type="ECO:0000313" key="11">
    <source>
        <dbReference type="Proteomes" id="UP000287651"/>
    </source>
</evidence>
<dbReference type="GO" id="GO:0009734">
    <property type="term" value="P:auxin-activated signaling pathway"/>
    <property type="evidence" value="ECO:0007669"/>
    <property type="project" value="UniProtKB-KW"/>
</dbReference>
<dbReference type="AlphaFoldDB" id="A0A426YXS6"/>
<accession>A0A426YXS6</accession>
<keyword evidence="4 9" id="KW-1133">Transmembrane helix</keyword>
<comment type="function">
    <text evidence="7">Involved in cellular auxin homeostasis by regulating auxin metabolism. Regulates intracellular auxin accumulation at the endoplasmic reticulum and thus auxin availability for nuclear auxin signaling.</text>
</comment>
<evidence type="ECO:0000256" key="8">
    <source>
        <dbReference type="ARBA" id="ARBA00025752"/>
    </source>
</evidence>
<evidence type="ECO:0000256" key="6">
    <source>
        <dbReference type="ARBA" id="ARBA00023294"/>
    </source>
</evidence>
<evidence type="ECO:0000313" key="10">
    <source>
        <dbReference type="EMBL" id="RRT56529.1"/>
    </source>
</evidence>
<comment type="similarity">
    <text evidence="8">Belongs to the auxin efflux carrier (TC 2.A.69.2) family.</text>
</comment>
<dbReference type="Pfam" id="PF03547">
    <property type="entry name" value="Mem_trans"/>
    <property type="match status" value="1"/>
</dbReference>
<proteinExistence type="inferred from homology"/>
<dbReference type="PANTHER" id="PTHR31651:SF3">
    <property type="entry name" value="PROTEIN PIN-LIKES 7"/>
    <property type="match status" value="1"/>
</dbReference>
<feature type="transmembrane region" description="Helical" evidence="9">
    <location>
        <begin position="76"/>
        <end position="97"/>
    </location>
</feature>
<dbReference type="InterPro" id="IPR045033">
    <property type="entry name" value="PILS1/3/4/5/7"/>
</dbReference>
<evidence type="ECO:0000256" key="9">
    <source>
        <dbReference type="SAM" id="Phobius"/>
    </source>
</evidence>
<keyword evidence="5 9" id="KW-0472">Membrane</keyword>
<dbReference type="PANTHER" id="PTHR31651">
    <property type="match status" value="1"/>
</dbReference>
<organism evidence="10 11">
    <name type="scientific">Ensete ventricosum</name>
    <name type="common">Abyssinian banana</name>
    <name type="synonym">Musa ensete</name>
    <dbReference type="NCBI Taxonomy" id="4639"/>
    <lineage>
        <taxon>Eukaryota</taxon>
        <taxon>Viridiplantae</taxon>
        <taxon>Streptophyta</taxon>
        <taxon>Embryophyta</taxon>
        <taxon>Tracheophyta</taxon>
        <taxon>Spermatophyta</taxon>
        <taxon>Magnoliopsida</taxon>
        <taxon>Liliopsida</taxon>
        <taxon>Zingiberales</taxon>
        <taxon>Musaceae</taxon>
        <taxon>Ensete</taxon>
    </lineage>
</organism>
<evidence type="ECO:0000256" key="7">
    <source>
        <dbReference type="ARBA" id="ARBA00025100"/>
    </source>
</evidence>
<keyword evidence="6" id="KW-0927">Auxin signaling pathway</keyword>
<comment type="caution">
    <text evidence="10">The sequence shown here is derived from an EMBL/GenBank/DDBJ whole genome shotgun (WGS) entry which is preliminary data.</text>
</comment>
<dbReference type="EMBL" id="AMZH03009586">
    <property type="protein sequence ID" value="RRT56529.1"/>
    <property type="molecule type" value="Genomic_DNA"/>
</dbReference>